<evidence type="ECO:0000313" key="11">
    <source>
        <dbReference type="EMBL" id="SET86987.1"/>
    </source>
</evidence>
<keyword evidence="5 11" id="KW-0418">Kinase</keyword>
<feature type="domain" description="Protein kinase" evidence="10">
    <location>
        <begin position="1"/>
        <end position="256"/>
    </location>
</feature>
<dbReference type="Gene3D" id="1.10.510.10">
    <property type="entry name" value="Transferase(Phosphotransferase) domain 1"/>
    <property type="match status" value="1"/>
</dbReference>
<comment type="catalytic activity">
    <reaction evidence="8">
        <text>L-seryl-[protein] + ATP = O-phospho-L-seryl-[protein] + ADP + H(+)</text>
        <dbReference type="Rhea" id="RHEA:17989"/>
        <dbReference type="Rhea" id="RHEA-COMP:9863"/>
        <dbReference type="Rhea" id="RHEA-COMP:11604"/>
        <dbReference type="ChEBI" id="CHEBI:15378"/>
        <dbReference type="ChEBI" id="CHEBI:29999"/>
        <dbReference type="ChEBI" id="CHEBI:30616"/>
        <dbReference type="ChEBI" id="CHEBI:83421"/>
        <dbReference type="ChEBI" id="CHEBI:456216"/>
        <dbReference type="EC" id="2.7.11.1"/>
    </reaction>
</comment>
<dbReference type="GO" id="GO:0004674">
    <property type="term" value="F:protein serine/threonine kinase activity"/>
    <property type="evidence" value="ECO:0007669"/>
    <property type="project" value="UniProtKB-KW"/>
</dbReference>
<evidence type="ECO:0000256" key="7">
    <source>
        <dbReference type="ARBA" id="ARBA00047899"/>
    </source>
</evidence>
<reference evidence="11 12" key="1">
    <citation type="submission" date="2016-10" db="EMBL/GenBank/DDBJ databases">
        <authorList>
            <person name="de Groot N.N."/>
        </authorList>
    </citation>
    <scope>NUCLEOTIDE SEQUENCE [LARGE SCALE GENOMIC DNA]</scope>
    <source>
        <strain evidence="11 12">KH1P1</strain>
    </source>
</reference>
<dbReference type="InterPro" id="IPR000719">
    <property type="entry name" value="Prot_kinase_dom"/>
</dbReference>
<evidence type="ECO:0000259" key="10">
    <source>
        <dbReference type="PROSITE" id="PS50011"/>
    </source>
</evidence>
<evidence type="ECO:0000256" key="2">
    <source>
        <dbReference type="ARBA" id="ARBA00022527"/>
    </source>
</evidence>
<dbReference type="SUPFAM" id="SSF56112">
    <property type="entry name" value="Protein kinase-like (PK-like)"/>
    <property type="match status" value="1"/>
</dbReference>
<evidence type="ECO:0000256" key="8">
    <source>
        <dbReference type="ARBA" id="ARBA00048679"/>
    </source>
</evidence>
<dbReference type="EC" id="2.7.11.1" evidence="1"/>
<feature type="transmembrane region" description="Helical" evidence="9">
    <location>
        <begin position="293"/>
        <end position="317"/>
    </location>
</feature>
<keyword evidence="4" id="KW-0547">Nucleotide-binding</keyword>
<evidence type="ECO:0000256" key="5">
    <source>
        <dbReference type="ARBA" id="ARBA00022777"/>
    </source>
</evidence>
<dbReference type="eggNOG" id="COG0515">
    <property type="taxonomic scope" value="Bacteria"/>
</dbReference>
<evidence type="ECO:0000256" key="6">
    <source>
        <dbReference type="ARBA" id="ARBA00022840"/>
    </source>
</evidence>
<protein>
    <recommendedName>
        <fullName evidence="1">non-specific serine/threonine protein kinase</fullName>
        <ecNumber evidence="1">2.7.11.1</ecNumber>
    </recommendedName>
</protein>
<dbReference type="Proteomes" id="UP000199820">
    <property type="component" value="Unassembled WGS sequence"/>
</dbReference>
<gene>
    <name evidence="11" type="ORF">SAMN04487771_10577</name>
</gene>
<dbReference type="CDD" id="cd14014">
    <property type="entry name" value="STKc_PknB_like"/>
    <property type="match status" value="1"/>
</dbReference>
<dbReference type="SMART" id="SM00220">
    <property type="entry name" value="S_TKc"/>
    <property type="match status" value="1"/>
</dbReference>
<sequence length="363" mass="41338">MGKAVDLNQRLSVSYYKTIAAINESHKIDLVRHQETGKIYVKKTLDVYSIDVYKYLKEHHITGIPEIIEYFEDDGTLILIEEYVSGTTLREMIESRRLSPHSIVRYLTDLCGILEKLHSHKPPMVHRDIKPSNIIITSYDNVFLLDFNAAKYRSVEQNRSSDTVLLGTQGYAAPEQYGFGESSPQTDIYSIGIVLREMVNSLSDRDSSFDAVISKCTQMDPKKRYRSVRDLQNALRKLMDKEADLRPESASVTAFLPPGFRTMTPGKMAIAIPTYAVVFALCLSFDVRNTFGAALWLVRIGFLLIALGDIFIGYNYLGVQKFFPPCRSRNPYLRIFGILLFCGIYSVLSFVLLIFMRMILFPS</sequence>
<evidence type="ECO:0000256" key="3">
    <source>
        <dbReference type="ARBA" id="ARBA00022679"/>
    </source>
</evidence>
<dbReference type="PANTHER" id="PTHR24363">
    <property type="entry name" value="SERINE/THREONINE PROTEIN KINASE"/>
    <property type="match status" value="1"/>
</dbReference>
<keyword evidence="2" id="KW-0723">Serine/threonine-protein kinase</keyword>
<proteinExistence type="predicted"/>
<keyword evidence="3" id="KW-0808">Transferase</keyword>
<dbReference type="InterPro" id="IPR011009">
    <property type="entry name" value="Kinase-like_dom_sf"/>
</dbReference>
<evidence type="ECO:0000256" key="1">
    <source>
        <dbReference type="ARBA" id="ARBA00012513"/>
    </source>
</evidence>
<keyword evidence="9" id="KW-1133">Transmembrane helix</keyword>
<keyword evidence="9" id="KW-0812">Transmembrane</keyword>
<dbReference type="PANTHER" id="PTHR24363:SF0">
    <property type="entry name" value="SERINE_THREONINE KINASE LIKE DOMAIN CONTAINING 1"/>
    <property type="match status" value="1"/>
</dbReference>
<dbReference type="STRING" id="1526.SAMN02910262_02214"/>
<name>A0A1I0HS55_9FIRM</name>
<feature type="transmembrane region" description="Helical" evidence="9">
    <location>
        <begin position="268"/>
        <end position="287"/>
    </location>
</feature>
<dbReference type="PROSITE" id="PS50011">
    <property type="entry name" value="PROTEIN_KINASE_DOM"/>
    <property type="match status" value="1"/>
</dbReference>
<organism evidence="11 12">
    <name type="scientific">[Clostridium] aminophilum</name>
    <dbReference type="NCBI Taxonomy" id="1526"/>
    <lineage>
        <taxon>Bacteria</taxon>
        <taxon>Bacillati</taxon>
        <taxon>Bacillota</taxon>
        <taxon>Clostridia</taxon>
        <taxon>Lachnospirales</taxon>
        <taxon>Lachnospiraceae</taxon>
    </lineage>
</organism>
<dbReference type="EMBL" id="FOIL01000057">
    <property type="protein sequence ID" value="SET86987.1"/>
    <property type="molecule type" value="Genomic_DNA"/>
</dbReference>
<keyword evidence="9" id="KW-0472">Membrane</keyword>
<dbReference type="GO" id="GO:0005524">
    <property type="term" value="F:ATP binding"/>
    <property type="evidence" value="ECO:0007669"/>
    <property type="project" value="UniProtKB-KW"/>
</dbReference>
<dbReference type="AlphaFoldDB" id="A0A1I0HS55"/>
<accession>A0A1I0HS55</accession>
<dbReference type="Pfam" id="PF00069">
    <property type="entry name" value="Pkinase"/>
    <property type="match status" value="1"/>
</dbReference>
<evidence type="ECO:0000313" key="12">
    <source>
        <dbReference type="Proteomes" id="UP000199820"/>
    </source>
</evidence>
<keyword evidence="6" id="KW-0067">ATP-binding</keyword>
<dbReference type="OrthoDB" id="9788659at2"/>
<comment type="catalytic activity">
    <reaction evidence="7">
        <text>L-threonyl-[protein] + ATP = O-phospho-L-threonyl-[protein] + ADP + H(+)</text>
        <dbReference type="Rhea" id="RHEA:46608"/>
        <dbReference type="Rhea" id="RHEA-COMP:11060"/>
        <dbReference type="Rhea" id="RHEA-COMP:11605"/>
        <dbReference type="ChEBI" id="CHEBI:15378"/>
        <dbReference type="ChEBI" id="CHEBI:30013"/>
        <dbReference type="ChEBI" id="CHEBI:30616"/>
        <dbReference type="ChEBI" id="CHEBI:61977"/>
        <dbReference type="ChEBI" id="CHEBI:456216"/>
        <dbReference type="EC" id="2.7.11.1"/>
    </reaction>
</comment>
<keyword evidence="12" id="KW-1185">Reference proteome</keyword>
<feature type="transmembrane region" description="Helical" evidence="9">
    <location>
        <begin position="338"/>
        <end position="360"/>
    </location>
</feature>
<dbReference type="InterPro" id="IPR008271">
    <property type="entry name" value="Ser/Thr_kinase_AS"/>
</dbReference>
<evidence type="ECO:0000256" key="4">
    <source>
        <dbReference type="ARBA" id="ARBA00022741"/>
    </source>
</evidence>
<evidence type="ECO:0000256" key="9">
    <source>
        <dbReference type="SAM" id="Phobius"/>
    </source>
</evidence>
<dbReference type="PROSITE" id="PS00108">
    <property type="entry name" value="PROTEIN_KINASE_ST"/>
    <property type="match status" value="1"/>
</dbReference>